<dbReference type="OrthoDB" id="1607513at2759"/>
<name>A0A9Q1EYP5_SYNKA</name>
<keyword evidence="3" id="KW-1185">Reference proteome</keyword>
<gene>
    <name evidence="2" type="ORF">SKAU_G00261440</name>
</gene>
<comment type="caution">
    <text evidence="2">The sequence shown here is derived from an EMBL/GenBank/DDBJ whole genome shotgun (WGS) entry which is preliminary data.</text>
</comment>
<dbReference type="Proteomes" id="UP001152622">
    <property type="component" value="Chromosome 10"/>
</dbReference>
<evidence type="ECO:0000313" key="3">
    <source>
        <dbReference type="Proteomes" id="UP001152622"/>
    </source>
</evidence>
<proteinExistence type="predicted"/>
<protein>
    <submittedName>
        <fullName evidence="2">Uncharacterized protein</fullName>
    </submittedName>
</protein>
<dbReference type="EMBL" id="JAINUF010000010">
    <property type="protein sequence ID" value="KAJ8347555.1"/>
    <property type="molecule type" value="Genomic_DNA"/>
</dbReference>
<feature type="region of interest" description="Disordered" evidence="1">
    <location>
        <begin position="129"/>
        <end position="159"/>
    </location>
</feature>
<sequence length="186" mass="20482">MFDRPVEQRWAVTAVLSDRTVTKPQDARVLELKDEYWQRMEDMAPVLAALKSLRDDRIDAGSSPQAPRMPVKRMAANAKLLELAAEVDATDSGDEGGVTVTGRCCSPGSRTSACETRCQCYAATPGRPLRHPHQRHGNRRGQLSKGHSTTAKCQSHRLVESPRRKIPEAGKVGATLLMRAWDIGPI</sequence>
<evidence type="ECO:0000256" key="1">
    <source>
        <dbReference type="SAM" id="MobiDB-lite"/>
    </source>
</evidence>
<feature type="compositionally biased region" description="Basic residues" evidence="1">
    <location>
        <begin position="129"/>
        <end position="139"/>
    </location>
</feature>
<organism evidence="2 3">
    <name type="scientific">Synaphobranchus kaupii</name>
    <name type="common">Kaup's arrowtooth eel</name>
    <dbReference type="NCBI Taxonomy" id="118154"/>
    <lineage>
        <taxon>Eukaryota</taxon>
        <taxon>Metazoa</taxon>
        <taxon>Chordata</taxon>
        <taxon>Craniata</taxon>
        <taxon>Vertebrata</taxon>
        <taxon>Euteleostomi</taxon>
        <taxon>Actinopterygii</taxon>
        <taxon>Neopterygii</taxon>
        <taxon>Teleostei</taxon>
        <taxon>Anguilliformes</taxon>
        <taxon>Synaphobranchidae</taxon>
        <taxon>Synaphobranchus</taxon>
    </lineage>
</organism>
<reference evidence="2" key="1">
    <citation type="journal article" date="2023" name="Science">
        <title>Genome structures resolve the early diversification of teleost fishes.</title>
        <authorList>
            <person name="Parey E."/>
            <person name="Louis A."/>
            <person name="Montfort J."/>
            <person name="Bouchez O."/>
            <person name="Roques C."/>
            <person name="Iampietro C."/>
            <person name="Lluch J."/>
            <person name="Castinel A."/>
            <person name="Donnadieu C."/>
            <person name="Desvignes T."/>
            <person name="Floi Bucao C."/>
            <person name="Jouanno E."/>
            <person name="Wen M."/>
            <person name="Mejri S."/>
            <person name="Dirks R."/>
            <person name="Jansen H."/>
            <person name="Henkel C."/>
            <person name="Chen W.J."/>
            <person name="Zahm M."/>
            <person name="Cabau C."/>
            <person name="Klopp C."/>
            <person name="Thompson A.W."/>
            <person name="Robinson-Rechavi M."/>
            <person name="Braasch I."/>
            <person name="Lecointre G."/>
            <person name="Bobe J."/>
            <person name="Postlethwait J.H."/>
            <person name="Berthelot C."/>
            <person name="Roest Crollius H."/>
            <person name="Guiguen Y."/>
        </authorList>
    </citation>
    <scope>NUCLEOTIDE SEQUENCE</scope>
    <source>
        <strain evidence="2">WJC10195</strain>
    </source>
</reference>
<dbReference type="AlphaFoldDB" id="A0A9Q1EYP5"/>
<evidence type="ECO:0000313" key="2">
    <source>
        <dbReference type="EMBL" id="KAJ8347555.1"/>
    </source>
</evidence>
<accession>A0A9Q1EYP5</accession>